<evidence type="ECO:0000256" key="1">
    <source>
        <dbReference type="ARBA" id="ARBA00004141"/>
    </source>
</evidence>
<dbReference type="Proteomes" id="UP000199477">
    <property type="component" value="Unassembled WGS sequence"/>
</dbReference>
<feature type="transmembrane region" description="Helical" evidence="5">
    <location>
        <begin position="197"/>
        <end position="214"/>
    </location>
</feature>
<dbReference type="GO" id="GO:0016020">
    <property type="term" value="C:membrane"/>
    <property type="evidence" value="ECO:0007669"/>
    <property type="project" value="UniProtKB-SubCell"/>
</dbReference>
<dbReference type="InterPro" id="IPR032808">
    <property type="entry name" value="DoxX"/>
</dbReference>
<evidence type="ECO:0000256" key="4">
    <source>
        <dbReference type="ARBA" id="ARBA00023136"/>
    </source>
</evidence>
<name>A0A1I1XHR8_9GAMM</name>
<evidence type="ECO:0000313" key="6">
    <source>
        <dbReference type="EMBL" id="SFE06178.1"/>
    </source>
</evidence>
<evidence type="ECO:0000256" key="3">
    <source>
        <dbReference type="ARBA" id="ARBA00022989"/>
    </source>
</evidence>
<feature type="transmembrane region" description="Helical" evidence="5">
    <location>
        <begin position="102"/>
        <end position="121"/>
    </location>
</feature>
<keyword evidence="7" id="KW-1185">Reference proteome</keyword>
<feature type="transmembrane region" description="Helical" evidence="5">
    <location>
        <begin position="168"/>
        <end position="185"/>
    </location>
</feature>
<accession>A0A1I1XHR8</accession>
<proteinExistence type="predicted"/>
<keyword evidence="3 5" id="KW-1133">Transmembrane helix</keyword>
<dbReference type="EMBL" id="FONH01000001">
    <property type="protein sequence ID" value="SFE06178.1"/>
    <property type="molecule type" value="Genomic_DNA"/>
</dbReference>
<feature type="transmembrane region" description="Helical" evidence="5">
    <location>
        <begin position="6"/>
        <end position="26"/>
    </location>
</feature>
<sequence length="222" mass="23394">MSDTSVFLLHAGIAAVFAIAILLLPTRIYGRRLLLAIVASASVLLAVTWLAGVALLPLVSVAANDVLRQLIGGTVALGPWLVGAAAVAAIEAARQRTGTLRMADRLGLALSVYVALNFFGFEIGKALHDADMRQFFQASGYPVWSMYAVMAFETMGAIALLVPRLRTAAAMVLALIMLGAIATHARNGDPFADSLDALRMLLVAACILLLASSFKARGRMQG</sequence>
<keyword evidence="2 5" id="KW-0812">Transmembrane</keyword>
<dbReference type="AlphaFoldDB" id="A0A1I1XHR8"/>
<gene>
    <name evidence="6" type="ORF">SAMN02799615_00240</name>
</gene>
<dbReference type="RefSeq" id="WP_051548449.1">
    <property type="nucleotide sequence ID" value="NZ_JBFBVS010000001.1"/>
</dbReference>
<comment type="subcellular location">
    <subcellularLocation>
        <location evidence="1">Membrane</location>
        <topology evidence="1">Multi-pass membrane protein</topology>
    </subcellularLocation>
</comment>
<feature type="transmembrane region" description="Helical" evidence="5">
    <location>
        <begin position="141"/>
        <end position="161"/>
    </location>
</feature>
<organism evidence="6 7">
    <name type="scientific">Dyella marensis</name>
    <dbReference type="NCBI Taxonomy" id="500610"/>
    <lineage>
        <taxon>Bacteria</taxon>
        <taxon>Pseudomonadati</taxon>
        <taxon>Pseudomonadota</taxon>
        <taxon>Gammaproteobacteria</taxon>
        <taxon>Lysobacterales</taxon>
        <taxon>Rhodanobacteraceae</taxon>
        <taxon>Dyella</taxon>
    </lineage>
</organism>
<feature type="transmembrane region" description="Helical" evidence="5">
    <location>
        <begin position="33"/>
        <end position="58"/>
    </location>
</feature>
<feature type="transmembrane region" description="Helical" evidence="5">
    <location>
        <begin position="70"/>
        <end position="90"/>
    </location>
</feature>
<evidence type="ECO:0000313" key="7">
    <source>
        <dbReference type="Proteomes" id="UP000199477"/>
    </source>
</evidence>
<keyword evidence="4 5" id="KW-0472">Membrane</keyword>
<evidence type="ECO:0000256" key="5">
    <source>
        <dbReference type="SAM" id="Phobius"/>
    </source>
</evidence>
<dbReference type="Pfam" id="PF13564">
    <property type="entry name" value="DoxX_2"/>
    <property type="match status" value="1"/>
</dbReference>
<evidence type="ECO:0000256" key="2">
    <source>
        <dbReference type="ARBA" id="ARBA00022692"/>
    </source>
</evidence>
<protein>
    <submittedName>
        <fullName evidence="6">DoxX-like family protein</fullName>
    </submittedName>
</protein>
<reference evidence="7" key="1">
    <citation type="submission" date="2016-10" db="EMBL/GenBank/DDBJ databases">
        <authorList>
            <person name="Varghese N."/>
            <person name="Submissions S."/>
        </authorList>
    </citation>
    <scope>NUCLEOTIDE SEQUENCE [LARGE SCALE GENOMIC DNA]</scope>
    <source>
        <strain evidence="7">UNC178MFTsu3.1</strain>
    </source>
</reference>